<gene>
    <name evidence="2" type="ORF">INF37_13070</name>
</gene>
<evidence type="ECO:0000313" key="3">
    <source>
        <dbReference type="Proteomes" id="UP000806211"/>
    </source>
</evidence>
<dbReference type="Proteomes" id="UP000806211">
    <property type="component" value="Unassembled WGS sequence"/>
</dbReference>
<organism evidence="2 3">
    <name type="scientific">Pseudoflavonifractor gallinarum</name>
    <dbReference type="NCBI Taxonomy" id="2779352"/>
    <lineage>
        <taxon>Bacteria</taxon>
        <taxon>Bacillati</taxon>
        <taxon>Bacillota</taxon>
        <taxon>Clostridia</taxon>
        <taxon>Eubacteriales</taxon>
        <taxon>Oscillospiraceae</taxon>
        <taxon>Pseudoflavonifractor</taxon>
    </lineage>
</organism>
<dbReference type="SUPFAM" id="SSF53067">
    <property type="entry name" value="Actin-like ATPase domain"/>
    <property type="match status" value="1"/>
</dbReference>
<reference evidence="2 3" key="1">
    <citation type="submission" date="2020-10" db="EMBL/GenBank/DDBJ databases">
        <title>ChiBAC.</title>
        <authorList>
            <person name="Zenner C."/>
            <person name="Hitch T.C.A."/>
            <person name="Clavel T."/>
        </authorList>
    </citation>
    <scope>NUCLEOTIDE SEQUENCE [LARGE SCALE GENOMIC DNA]</scope>
    <source>
        <strain evidence="2 3">DSM 107456</strain>
    </source>
</reference>
<accession>A0ABR9RE00</accession>
<keyword evidence="3" id="KW-1185">Reference proteome</keyword>
<dbReference type="InterPro" id="IPR036010">
    <property type="entry name" value="2Fe-2S_ferredoxin-like_sf"/>
</dbReference>
<dbReference type="CDD" id="cd00207">
    <property type="entry name" value="fer2"/>
    <property type="match status" value="1"/>
</dbReference>
<feature type="domain" description="2Fe-2S ferredoxin-type" evidence="1">
    <location>
        <begin position="1"/>
        <end position="84"/>
    </location>
</feature>
<dbReference type="PANTHER" id="PTHR42895:SF2">
    <property type="entry name" value="IRON-SULFUR CLUSTER PROTEIN"/>
    <property type="match status" value="1"/>
</dbReference>
<name>A0ABR9RE00_9FIRM</name>
<dbReference type="InterPro" id="IPR012675">
    <property type="entry name" value="Beta-grasp_dom_sf"/>
</dbReference>
<dbReference type="PANTHER" id="PTHR42895">
    <property type="entry name" value="IRON-SULFUR CLUSTER-BINDING PROTEIN-RELATED"/>
    <property type="match status" value="1"/>
</dbReference>
<sequence>MLRVNPTESSILDQLRVQGILLESPCNGKGVCGKCKVRILRGNAGPLTETERSFLTMEEIEQGIRLACMAVPVEPVDLDPLELLKTEHTQVLGSSAMPAVSLQPAVTAQPVPKDREWSGNSLAETILPPEKQPALTLLRSLASLPADTEVEVVSYLGRPVDLIRRTPLWGMAVDLGTTTVSVSLVDLRTGQEVCEDGFVNPQKAFGLDVLSRIQYTLEHSTGIADLQRTIAEALQSCAERLSHQAGGSVRDIFEVSVAGNATMIHLLLGVHPASLSQTPFRTVFRDAVTVPAAQVGLHLHPEAVLYCLPAVSAYIGGDIVAGALAERLDEREDTVFFVDIGTNGEMILCRDHKLVSCSCAAGPALEGMNIGCGMRAAQGAILSGCQCLLDELKLRLEEIDHVLVAGQFGRHLSPESLVGAGLLPPAFASKISYVGNSSRAGATMCLLSQAERQRAQRMARAISYVDLSTKSGYESSFLSCMSFDLRAD</sequence>
<dbReference type="InterPro" id="IPR027980">
    <property type="entry name" value="RACo_C"/>
</dbReference>
<dbReference type="InterPro" id="IPR043129">
    <property type="entry name" value="ATPase_NBD"/>
</dbReference>
<dbReference type="Gene3D" id="3.30.420.480">
    <property type="entry name" value="Domain of unknown function (DUF4445)"/>
    <property type="match status" value="1"/>
</dbReference>
<dbReference type="Pfam" id="PF14574">
    <property type="entry name" value="RACo_C_ter"/>
    <property type="match status" value="1"/>
</dbReference>
<evidence type="ECO:0000313" key="2">
    <source>
        <dbReference type="EMBL" id="MBE5056919.1"/>
    </source>
</evidence>
<dbReference type="PROSITE" id="PS51085">
    <property type="entry name" value="2FE2S_FER_2"/>
    <property type="match status" value="1"/>
</dbReference>
<dbReference type="Pfam" id="PF17651">
    <property type="entry name" value="Raco_middle"/>
    <property type="match status" value="1"/>
</dbReference>
<dbReference type="InterPro" id="IPR001041">
    <property type="entry name" value="2Fe-2S_ferredoxin-type"/>
</dbReference>
<dbReference type="EMBL" id="JADCKF010000012">
    <property type="protein sequence ID" value="MBE5056919.1"/>
    <property type="molecule type" value="Genomic_DNA"/>
</dbReference>
<dbReference type="SUPFAM" id="SSF54292">
    <property type="entry name" value="2Fe-2S ferredoxin-like"/>
    <property type="match status" value="1"/>
</dbReference>
<dbReference type="RefSeq" id="WP_193538743.1">
    <property type="nucleotide sequence ID" value="NZ_JADCKF010000012.1"/>
</dbReference>
<dbReference type="InterPro" id="IPR052911">
    <property type="entry name" value="Corrinoid_activation_enz"/>
</dbReference>
<dbReference type="Pfam" id="PF00111">
    <property type="entry name" value="Fer2"/>
    <property type="match status" value="1"/>
</dbReference>
<protein>
    <submittedName>
        <fullName evidence="2">DUF4445 domain-containing protein</fullName>
    </submittedName>
</protein>
<dbReference type="InterPro" id="IPR042259">
    <property type="entry name" value="Raco-like_middle_sf"/>
</dbReference>
<dbReference type="InterPro" id="IPR041414">
    <property type="entry name" value="Raco-like_middle"/>
</dbReference>
<comment type="caution">
    <text evidence="2">The sequence shown here is derived from an EMBL/GenBank/DDBJ whole genome shotgun (WGS) entry which is preliminary data.</text>
</comment>
<proteinExistence type="predicted"/>
<evidence type="ECO:0000259" key="1">
    <source>
        <dbReference type="PROSITE" id="PS51085"/>
    </source>
</evidence>
<dbReference type="Gene3D" id="3.10.20.30">
    <property type="match status" value="1"/>
</dbReference>